<proteinExistence type="predicted"/>
<reference evidence="3" key="1">
    <citation type="submission" date="2021-03" db="EMBL/GenBank/DDBJ databases">
        <authorList>
            <person name="Jaffe A."/>
        </authorList>
    </citation>
    <scope>NUCLEOTIDE SEQUENCE</scope>
    <source>
        <strain evidence="3">RIFCSPLOWO2_01_FULL_58_19</strain>
    </source>
</reference>
<dbReference type="PANTHER" id="PTHR22911">
    <property type="entry name" value="ACYL-MALONYL CONDENSING ENZYME-RELATED"/>
    <property type="match status" value="1"/>
</dbReference>
<evidence type="ECO:0000256" key="1">
    <source>
        <dbReference type="SAM" id="Phobius"/>
    </source>
</evidence>
<dbReference type="PANTHER" id="PTHR22911:SF137">
    <property type="entry name" value="SOLUTE CARRIER FAMILY 35 MEMBER G2-RELATED"/>
    <property type="match status" value="1"/>
</dbReference>
<keyword evidence="1" id="KW-0812">Transmembrane</keyword>
<dbReference type="InterPro" id="IPR000620">
    <property type="entry name" value="EamA_dom"/>
</dbReference>
<dbReference type="Pfam" id="PF00892">
    <property type="entry name" value="EamA"/>
    <property type="match status" value="2"/>
</dbReference>
<evidence type="ECO:0000259" key="2">
    <source>
        <dbReference type="Pfam" id="PF00892"/>
    </source>
</evidence>
<comment type="caution">
    <text evidence="3">The sequence shown here is derived from an EMBL/GenBank/DDBJ whole genome shotgun (WGS) entry which is preliminary data.</text>
</comment>
<dbReference type="GO" id="GO:0016020">
    <property type="term" value="C:membrane"/>
    <property type="evidence" value="ECO:0007669"/>
    <property type="project" value="InterPro"/>
</dbReference>
<feature type="domain" description="EamA" evidence="2">
    <location>
        <begin position="151"/>
        <end position="287"/>
    </location>
</feature>
<accession>A0A8T4LAN4</accession>
<feature type="transmembrane region" description="Helical" evidence="1">
    <location>
        <begin position="125"/>
        <end position="143"/>
    </location>
</feature>
<keyword evidence="1" id="KW-1133">Transmembrane helix</keyword>
<sequence>MDENKGVWFAALTGVVSGFSIFLNKFAVAESDPFVFTVLKNSLVALAFLAALFLLKEFSAFRAFSRRQWMQLLAIGVVGGSIPFLLYFYALKLTPAVNAAFLHKTLFIWVALLAWFFLKEQISRRFLAAAGLLLAGNVLLFGINVKGFTFYDALILVAVLFWSVENILAKQALNSCRLSPRVVAFARMFFGSLFMLAFLAATDRVKFFAEVTPVQLQWSLLGAAFLFLYQWFWFIGLREARASVATSVLLIGLPITALLSVLFLNKPVSFNEGIGFFLIVAGIALLFGCHWVAPFFKPREVKSLADWHV</sequence>
<feature type="transmembrane region" description="Helical" evidence="1">
    <location>
        <begin position="242"/>
        <end position="264"/>
    </location>
</feature>
<dbReference type="EMBL" id="JAGVWE010000002">
    <property type="protein sequence ID" value="MBS3062649.1"/>
    <property type="molecule type" value="Genomic_DNA"/>
</dbReference>
<protein>
    <submittedName>
        <fullName evidence="3">DMT family transporter</fullName>
    </submittedName>
</protein>
<dbReference type="Proteomes" id="UP000678237">
    <property type="component" value="Unassembled WGS sequence"/>
</dbReference>
<gene>
    <name evidence="3" type="ORF">J4203_02145</name>
</gene>
<organism evidence="3 4">
    <name type="scientific">Candidatus Iainarchaeum sp</name>
    <dbReference type="NCBI Taxonomy" id="3101447"/>
    <lineage>
        <taxon>Archaea</taxon>
        <taxon>Candidatus Iainarchaeota</taxon>
        <taxon>Candidatus Iainarchaeia</taxon>
        <taxon>Candidatus Iainarchaeales</taxon>
        <taxon>Candidatus Iainarchaeaceae</taxon>
        <taxon>Candidatus Iainarchaeum</taxon>
    </lineage>
</organism>
<dbReference type="Gene3D" id="1.10.3730.20">
    <property type="match status" value="1"/>
</dbReference>
<feature type="transmembrane region" description="Helical" evidence="1">
    <location>
        <begin position="181"/>
        <end position="201"/>
    </location>
</feature>
<feature type="transmembrane region" description="Helical" evidence="1">
    <location>
        <begin position="276"/>
        <end position="296"/>
    </location>
</feature>
<feature type="transmembrane region" description="Helical" evidence="1">
    <location>
        <begin position="69"/>
        <end position="90"/>
    </location>
</feature>
<name>A0A8T4LAN4_9ARCH</name>
<keyword evidence="1" id="KW-0472">Membrane</keyword>
<evidence type="ECO:0000313" key="4">
    <source>
        <dbReference type="Proteomes" id="UP000678237"/>
    </source>
</evidence>
<feature type="transmembrane region" description="Helical" evidence="1">
    <location>
        <begin position="149"/>
        <end position="169"/>
    </location>
</feature>
<reference evidence="3" key="2">
    <citation type="submission" date="2021-05" db="EMBL/GenBank/DDBJ databases">
        <title>Protein family content uncovers lineage relationships and bacterial pathway maintenance mechanisms in DPANN archaea.</title>
        <authorList>
            <person name="Castelle C.J."/>
            <person name="Meheust R."/>
            <person name="Jaffe A.L."/>
            <person name="Seitz K."/>
            <person name="Gong X."/>
            <person name="Baker B.J."/>
            <person name="Banfield J.F."/>
        </authorList>
    </citation>
    <scope>NUCLEOTIDE SEQUENCE</scope>
    <source>
        <strain evidence="3">RIFCSPLOWO2_01_FULL_58_19</strain>
    </source>
</reference>
<feature type="transmembrane region" description="Helical" evidence="1">
    <location>
        <begin position="34"/>
        <end position="55"/>
    </location>
</feature>
<dbReference type="InterPro" id="IPR037185">
    <property type="entry name" value="EmrE-like"/>
</dbReference>
<feature type="transmembrane region" description="Helical" evidence="1">
    <location>
        <begin position="216"/>
        <end position="235"/>
    </location>
</feature>
<dbReference type="SUPFAM" id="SSF103481">
    <property type="entry name" value="Multidrug resistance efflux transporter EmrE"/>
    <property type="match status" value="2"/>
</dbReference>
<feature type="transmembrane region" description="Helical" evidence="1">
    <location>
        <begin position="96"/>
        <end position="118"/>
    </location>
</feature>
<dbReference type="AlphaFoldDB" id="A0A8T4LAN4"/>
<feature type="transmembrane region" description="Helical" evidence="1">
    <location>
        <begin position="7"/>
        <end position="28"/>
    </location>
</feature>
<feature type="domain" description="EamA" evidence="2">
    <location>
        <begin position="5"/>
        <end position="141"/>
    </location>
</feature>
<evidence type="ECO:0000313" key="3">
    <source>
        <dbReference type="EMBL" id="MBS3062649.1"/>
    </source>
</evidence>